<evidence type="ECO:0008006" key="3">
    <source>
        <dbReference type="Google" id="ProtNLM"/>
    </source>
</evidence>
<dbReference type="Pfam" id="PF13196">
    <property type="entry name" value="DUF4012"/>
    <property type="match status" value="1"/>
</dbReference>
<accession>A0A2M7H4C1</accession>
<evidence type="ECO:0000313" key="1">
    <source>
        <dbReference type="EMBL" id="PIW37082.1"/>
    </source>
</evidence>
<comment type="caution">
    <text evidence="1">The sequence shown here is derived from an EMBL/GenBank/DDBJ whole genome shotgun (WGS) entry which is preliminary data.</text>
</comment>
<reference evidence="1 2" key="1">
    <citation type="submission" date="2017-09" db="EMBL/GenBank/DDBJ databases">
        <title>Depth-based differentiation of microbial function through sediment-hosted aquifers and enrichment of novel symbionts in the deep terrestrial subsurface.</title>
        <authorList>
            <person name="Probst A.J."/>
            <person name="Ladd B."/>
            <person name="Jarett J.K."/>
            <person name="Geller-Mcgrath D.E."/>
            <person name="Sieber C.M."/>
            <person name="Emerson J.B."/>
            <person name="Anantharaman K."/>
            <person name="Thomas B.C."/>
            <person name="Malmstrom R."/>
            <person name="Stieglmeier M."/>
            <person name="Klingl A."/>
            <person name="Woyke T."/>
            <person name="Ryan C.M."/>
            <person name="Banfield J.F."/>
        </authorList>
    </citation>
    <scope>NUCLEOTIDE SEQUENCE [LARGE SCALE GENOMIC DNA]</scope>
    <source>
        <strain evidence="1">CG15_BIG_FIL_POST_REV_8_21_14_020_45_12</strain>
    </source>
</reference>
<feature type="non-terminal residue" evidence="1">
    <location>
        <position position="1"/>
    </location>
</feature>
<sequence>KTADGELTTFETDNIYNLDNQAKDSVTEKSPGPIAQHTSTQNWLMRDINWSPDFPETARKAVEKYHEEGGSEADIDGVIAVTPSFIESLLTLTGPIKVDGLEFNDQNLFQTLEHQVEFAYVEQGKTDAERKEVIGDLASLIMDQIFDLPRSQFPELWSTFVENVDSKQILIYVNDPITQNLVIEQNWAGEMKYHNGDFLMFVDANLAALKTDDSMVRNLTYSVSQEGSDYYGTAEMHYKNTGWFDGTHTRYRTHTRIYIPEGSELVEDSGFLTGDKTQNGVAVRPEVYEESFTHDDGQTSAFTVVAGFTSIEPHDEGVLRIKYRLPESVSSQIRSRDYNLYVQKQAGTEAHGLKVNFDVGKKVKTGKPLDIFEKIGENAVSFTGDLRHDRSLNIILE</sequence>
<dbReference type="Proteomes" id="UP000230292">
    <property type="component" value="Unassembled WGS sequence"/>
</dbReference>
<organism evidence="1 2">
    <name type="scientific">Candidatus Kerfeldbacteria bacterium CG15_BIG_FIL_POST_REV_8_21_14_020_45_12</name>
    <dbReference type="NCBI Taxonomy" id="2014247"/>
    <lineage>
        <taxon>Bacteria</taxon>
        <taxon>Candidatus Kerfeldiibacteriota</taxon>
    </lineage>
</organism>
<name>A0A2M7H4C1_9BACT</name>
<dbReference type="EMBL" id="PFGC01000025">
    <property type="protein sequence ID" value="PIW37082.1"/>
    <property type="molecule type" value="Genomic_DNA"/>
</dbReference>
<dbReference type="InterPro" id="IPR025101">
    <property type="entry name" value="DUF4012"/>
</dbReference>
<proteinExistence type="predicted"/>
<protein>
    <recommendedName>
        <fullName evidence="3">DUF4012 domain-containing protein</fullName>
    </recommendedName>
</protein>
<evidence type="ECO:0000313" key="2">
    <source>
        <dbReference type="Proteomes" id="UP000230292"/>
    </source>
</evidence>
<dbReference type="AlphaFoldDB" id="A0A2M7H4C1"/>
<gene>
    <name evidence="1" type="ORF">COW24_02030</name>
</gene>